<feature type="region of interest" description="Disordered" evidence="2">
    <location>
        <begin position="476"/>
        <end position="498"/>
    </location>
</feature>
<dbReference type="OrthoDB" id="3031538at2759"/>
<dbReference type="InParanoid" id="A0A136J4I2"/>
<dbReference type="FunCoup" id="A0A136J4I2">
    <property type="interactions" value="236"/>
</dbReference>
<evidence type="ECO:0000313" key="4">
    <source>
        <dbReference type="EMBL" id="KXJ92033.1"/>
    </source>
</evidence>
<feature type="domain" description="Zn(2)-C6 fungal-type" evidence="3">
    <location>
        <begin position="13"/>
        <end position="43"/>
    </location>
</feature>
<dbReference type="STRING" id="196109.A0A136J4I2"/>
<name>A0A136J4I2_9PEZI</name>
<evidence type="ECO:0000256" key="1">
    <source>
        <dbReference type="ARBA" id="ARBA00023242"/>
    </source>
</evidence>
<dbReference type="Proteomes" id="UP000070501">
    <property type="component" value="Unassembled WGS sequence"/>
</dbReference>
<dbReference type="CDD" id="cd00067">
    <property type="entry name" value="GAL4"/>
    <property type="match status" value="1"/>
</dbReference>
<sequence>MPPRKSHKKSRAGCKRCKSRKIKCDEAHPRCGNCTKHGVPCDFEYPEIANSFAVAETPRLSPSEYAASPAASSAYPPTPAMATSTPVPLYRSPDHAPITPASNNNRMMELKLLHHYTTVTCKTLAIRDASSERIWSETVPNLAFSGANFLADALLAVAALHLRSSAPHDQQLVRASHSYMAATLSEYAASLSKGITKSNAESLFLTAALIAFQSTASRVFVRDEGTGNKEQPSHYQIPLSWFHSFQGVKAVVASSWQYLRHSGVVIPIIEAQPALNLHLGETSPTHFGHLLIGLEQELMDSGQSPEDQALTAQAYHHAVAVMNWVHRIPQTGAPLVFLATVSKRFIDLLEAKKPRALAILANYFGLLKLLDRLWWLKGVSRREIIGIISLFDPDDEVWWPRIQWPLRIALYDGDVIPPDLWGLSMDQDPDTTDDNLGQNNSFVTHIEVLSEMFDALQNGEGAVMDIVAHQNDVLRKNSGLPDTSQNDYLEGTDGQTGNILHEHLPS</sequence>
<dbReference type="AlphaFoldDB" id="A0A136J4I2"/>
<dbReference type="GO" id="GO:0000981">
    <property type="term" value="F:DNA-binding transcription factor activity, RNA polymerase II-specific"/>
    <property type="evidence" value="ECO:0007669"/>
    <property type="project" value="InterPro"/>
</dbReference>
<dbReference type="PROSITE" id="PS50048">
    <property type="entry name" value="ZN2_CY6_FUNGAL_2"/>
    <property type="match status" value="1"/>
</dbReference>
<dbReference type="InterPro" id="IPR036864">
    <property type="entry name" value="Zn2-C6_fun-type_DNA-bd_sf"/>
</dbReference>
<dbReference type="PROSITE" id="PS00463">
    <property type="entry name" value="ZN2_CY6_FUNGAL_1"/>
    <property type="match status" value="1"/>
</dbReference>
<dbReference type="PANTHER" id="PTHR47657:SF14">
    <property type="entry name" value="ZN(2)-C6 FUNGAL-TYPE DOMAIN-CONTAINING PROTEIN"/>
    <property type="match status" value="1"/>
</dbReference>
<dbReference type="GO" id="GO:0008270">
    <property type="term" value="F:zinc ion binding"/>
    <property type="evidence" value="ECO:0007669"/>
    <property type="project" value="InterPro"/>
</dbReference>
<dbReference type="Pfam" id="PF00172">
    <property type="entry name" value="Zn_clus"/>
    <property type="match status" value="1"/>
</dbReference>
<keyword evidence="5" id="KW-1185">Reference proteome</keyword>
<organism evidence="4 5">
    <name type="scientific">Microdochium bolleyi</name>
    <dbReference type="NCBI Taxonomy" id="196109"/>
    <lineage>
        <taxon>Eukaryota</taxon>
        <taxon>Fungi</taxon>
        <taxon>Dikarya</taxon>
        <taxon>Ascomycota</taxon>
        <taxon>Pezizomycotina</taxon>
        <taxon>Sordariomycetes</taxon>
        <taxon>Xylariomycetidae</taxon>
        <taxon>Xylariales</taxon>
        <taxon>Microdochiaceae</taxon>
        <taxon>Microdochium</taxon>
    </lineage>
</organism>
<accession>A0A136J4I2</accession>
<dbReference type="Gene3D" id="4.10.240.10">
    <property type="entry name" value="Zn(2)-C6 fungal-type DNA-binding domain"/>
    <property type="match status" value="1"/>
</dbReference>
<evidence type="ECO:0000313" key="5">
    <source>
        <dbReference type="Proteomes" id="UP000070501"/>
    </source>
</evidence>
<dbReference type="EMBL" id="KQ964249">
    <property type="protein sequence ID" value="KXJ92033.1"/>
    <property type="molecule type" value="Genomic_DNA"/>
</dbReference>
<protein>
    <recommendedName>
        <fullName evidence="3">Zn(2)-C6 fungal-type domain-containing protein</fullName>
    </recommendedName>
</protein>
<feature type="compositionally biased region" description="Polar residues" evidence="2">
    <location>
        <begin position="480"/>
        <end position="498"/>
    </location>
</feature>
<dbReference type="SMART" id="SM00066">
    <property type="entry name" value="GAL4"/>
    <property type="match status" value="1"/>
</dbReference>
<proteinExistence type="predicted"/>
<gene>
    <name evidence="4" type="ORF">Micbo1qcDRAFT_59078</name>
</gene>
<keyword evidence="1" id="KW-0539">Nucleus</keyword>
<dbReference type="InterPro" id="IPR052400">
    <property type="entry name" value="Zn2-C6_fungal_TF"/>
</dbReference>
<dbReference type="PANTHER" id="PTHR47657">
    <property type="entry name" value="STEROL REGULATORY ELEMENT-BINDING PROTEIN ECM22"/>
    <property type="match status" value="1"/>
</dbReference>
<dbReference type="InterPro" id="IPR001138">
    <property type="entry name" value="Zn2Cys6_DnaBD"/>
</dbReference>
<reference evidence="5" key="1">
    <citation type="submission" date="2016-02" db="EMBL/GenBank/DDBJ databases">
        <title>Draft genome sequence of Microdochium bolleyi, a fungal endophyte of beachgrass.</title>
        <authorList>
            <consortium name="DOE Joint Genome Institute"/>
            <person name="David A.S."/>
            <person name="May G."/>
            <person name="Haridas S."/>
            <person name="Lim J."/>
            <person name="Wang M."/>
            <person name="Labutti K."/>
            <person name="Lipzen A."/>
            <person name="Barry K."/>
            <person name="Grigoriev I.V."/>
        </authorList>
    </citation>
    <scope>NUCLEOTIDE SEQUENCE [LARGE SCALE GENOMIC DNA]</scope>
    <source>
        <strain evidence="5">J235TASD1</strain>
    </source>
</reference>
<evidence type="ECO:0000259" key="3">
    <source>
        <dbReference type="PROSITE" id="PS50048"/>
    </source>
</evidence>
<dbReference type="SUPFAM" id="SSF57701">
    <property type="entry name" value="Zn2/Cys6 DNA-binding domain"/>
    <property type="match status" value="1"/>
</dbReference>
<evidence type="ECO:0000256" key="2">
    <source>
        <dbReference type="SAM" id="MobiDB-lite"/>
    </source>
</evidence>